<reference evidence="1 2" key="1">
    <citation type="submission" date="2024-03" db="EMBL/GenBank/DDBJ databases">
        <title>Two novel species of the genus Flavobacterium exhibiting potentially degradation of complex polysaccharides.</title>
        <authorList>
            <person name="Lian X."/>
        </authorList>
    </citation>
    <scope>NUCLEOTIDE SEQUENCE [LARGE SCALE GENOMIC DNA]</scope>
    <source>
        <strain evidence="2">j3</strain>
    </source>
</reference>
<name>A0ABU9N278_9FLAO</name>
<sequence>MQENKNIVVEQSGLFGNLGLGDKFTIPDNYVIYFEKEQNKELSLYIRRNFKMLKSKFAANDLNFIYFPLISSSSTNIQELISYYFPQLNYYLLPERVTEHFNEKMLSQVFNNFQEEINFISDKNEYVPSQIKSEEFLNLLDFKSNINSGLLFFKYDKGVIGVSDYFYSNSNHDYELFFEEAIKYIVTDNWVDYSLGDNMIASFLPAIDYTEQLDDDAKEVVQELENKLADLKDSGQLLFLIPVLKDLLNKQSQKIDFNSISKIEIDYQNKIQLPYFKKEVEMSHLTKAIYFLFLKHPEGINLKELSNYRKELLTIYTSVSNQLDYDKMSKSIDDVINIETKAIYTHLSRIKSAFYKIMDASFAKYYIVSGSGEEERVVLFNTKDIIWNNFDRLTPEMF</sequence>
<organism evidence="1 2">
    <name type="scientific">Flavobacterium aureirubrum</name>
    <dbReference type="NCBI Taxonomy" id="3133147"/>
    <lineage>
        <taxon>Bacteria</taxon>
        <taxon>Pseudomonadati</taxon>
        <taxon>Bacteroidota</taxon>
        <taxon>Flavobacteriia</taxon>
        <taxon>Flavobacteriales</taxon>
        <taxon>Flavobacteriaceae</taxon>
        <taxon>Flavobacterium</taxon>
    </lineage>
</organism>
<keyword evidence="2" id="KW-1185">Reference proteome</keyword>
<dbReference type="Proteomes" id="UP001460072">
    <property type="component" value="Unassembled WGS sequence"/>
</dbReference>
<comment type="caution">
    <text evidence="1">The sequence shown here is derived from an EMBL/GenBank/DDBJ whole genome shotgun (WGS) entry which is preliminary data.</text>
</comment>
<evidence type="ECO:0000313" key="2">
    <source>
        <dbReference type="Proteomes" id="UP001460072"/>
    </source>
</evidence>
<protein>
    <submittedName>
        <fullName evidence="1">Uncharacterized protein</fullName>
    </submittedName>
</protein>
<dbReference type="EMBL" id="JBCGDO010000003">
    <property type="protein sequence ID" value="MEM0541839.1"/>
    <property type="molecule type" value="Genomic_DNA"/>
</dbReference>
<accession>A0ABU9N278</accession>
<proteinExistence type="predicted"/>
<gene>
    <name evidence="1" type="ORF">WFZ85_04380</name>
</gene>
<evidence type="ECO:0000313" key="1">
    <source>
        <dbReference type="EMBL" id="MEM0541839.1"/>
    </source>
</evidence>
<dbReference type="RefSeq" id="WP_342695065.1">
    <property type="nucleotide sequence ID" value="NZ_JBCGDO010000003.1"/>
</dbReference>